<evidence type="ECO:0000313" key="3">
    <source>
        <dbReference type="EMBL" id="VUZ43897.1"/>
    </source>
</evidence>
<dbReference type="PANTHER" id="PTHR10026">
    <property type="entry name" value="CYCLIN"/>
    <property type="match status" value="1"/>
</dbReference>
<dbReference type="Pfam" id="PF21797">
    <property type="entry name" value="CycT2-like_C"/>
    <property type="match status" value="1"/>
</dbReference>
<dbReference type="InterPro" id="IPR036915">
    <property type="entry name" value="Cyclin-like_sf"/>
</dbReference>
<dbReference type="InterPro" id="IPR043198">
    <property type="entry name" value="Cyclin/Ssn8"/>
</dbReference>
<dbReference type="SUPFAM" id="SSF47954">
    <property type="entry name" value="Cyclin-like"/>
    <property type="match status" value="2"/>
</dbReference>
<organism evidence="3 4">
    <name type="scientific">Hymenolepis diminuta</name>
    <name type="common">Rat tapeworm</name>
    <dbReference type="NCBI Taxonomy" id="6216"/>
    <lineage>
        <taxon>Eukaryota</taxon>
        <taxon>Metazoa</taxon>
        <taxon>Spiralia</taxon>
        <taxon>Lophotrochozoa</taxon>
        <taxon>Platyhelminthes</taxon>
        <taxon>Cestoda</taxon>
        <taxon>Eucestoda</taxon>
        <taxon>Cyclophyllidea</taxon>
        <taxon>Hymenolepididae</taxon>
        <taxon>Hymenolepis</taxon>
    </lineage>
</organism>
<evidence type="ECO:0000313" key="4">
    <source>
        <dbReference type="Proteomes" id="UP000321570"/>
    </source>
</evidence>
<dbReference type="AlphaFoldDB" id="A0A564Y9D1"/>
<keyword evidence="4" id="KW-1185">Reference proteome</keyword>
<sequence length="414" mass="47641">MSSKGKHQCAWLIYMIGYGSRSTTVVINTALYYMHRIYQIFSPDTIKPIDLAITSLYLAGKIEDFYKPLKYLVESAYYNLGRQFAPPLTTYIKVAEKIRLLEAILLIYLGFDDLEGKQPHVIVVSVYHKNKSEKVLLQCSYLICTNMLLFSDFCLRYSSEAIAAASVLVCAMWMKRDLGDPKTWLQNFGEGLEFEIIREMAIEFIAIFNAVDSAIKEKMKIMMYKHKQILHEELQARTQPEKFLQSSQEHLRSNQVQLMPHYQTRMGSENLPTNLPIVPPLPLPHLAPPPPPPRSSFPSFVPQQTSRFSHFPTIHYQATRTPFPHRLPFHSHFPMDRFPQYIPHHPRLPPPQNPYIPLFFPLPPQTSWISHSSIERFLAQPPPLLPSQVQPNAAHPAGFIGLTRSQRDTTKTCQ</sequence>
<keyword evidence="1" id="KW-0195">Cyclin</keyword>
<proteinExistence type="predicted"/>
<keyword evidence="2" id="KW-0472">Membrane</keyword>
<evidence type="ECO:0000256" key="2">
    <source>
        <dbReference type="SAM" id="Phobius"/>
    </source>
</evidence>
<dbReference type="Proteomes" id="UP000321570">
    <property type="component" value="Unassembled WGS sequence"/>
</dbReference>
<dbReference type="GO" id="GO:0016538">
    <property type="term" value="F:cyclin-dependent protein serine/threonine kinase regulator activity"/>
    <property type="evidence" value="ECO:0007669"/>
    <property type="project" value="InterPro"/>
</dbReference>
<keyword evidence="2" id="KW-0812">Transmembrane</keyword>
<evidence type="ECO:0000256" key="1">
    <source>
        <dbReference type="ARBA" id="ARBA00023127"/>
    </source>
</evidence>
<keyword evidence="2" id="KW-1133">Transmembrane helix</keyword>
<protein>
    <recommendedName>
        <fullName evidence="5">Cyclin N-terminal domain-containing protein</fullName>
    </recommendedName>
</protein>
<reference evidence="3 4" key="1">
    <citation type="submission" date="2019-07" db="EMBL/GenBank/DDBJ databases">
        <authorList>
            <person name="Jastrzebski P J."/>
            <person name="Paukszto L."/>
            <person name="Jastrzebski P J."/>
        </authorList>
    </citation>
    <scope>NUCLEOTIDE SEQUENCE [LARGE SCALE GENOMIC DNA]</scope>
    <source>
        <strain evidence="3 4">WMS-il1</strain>
    </source>
</reference>
<dbReference type="GO" id="GO:0006357">
    <property type="term" value="P:regulation of transcription by RNA polymerase II"/>
    <property type="evidence" value="ECO:0007669"/>
    <property type="project" value="InterPro"/>
</dbReference>
<feature type="transmembrane region" description="Helical" evidence="2">
    <location>
        <begin position="12"/>
        <end position="34"/>
    </location>
</feature>
<dbReference type="EMBL" id="CABIJS010000122">
    <property type="protein sequence ID" value="VUZ43897.1"/>
    <property type="molecule type" value="Genomic_DNA"/>
</dbReference>
<name>A0A564Y9D1_HYMDI</name>
<accession>A0A564Y9D1</accession>
<evidence type="ECO:0008006" key="5">
    <source>
        <dbReference type="Google" id="ProtNLM"/>
    </source>
</evidence>
<gene>
    <name evidence="3" type="ORF">WMSIL1_LOCUS4159</name>
</gene>
<dbReference type="Gene3D" id="1.10.472.10">
    <property type="entry name" value="Cyclin-like"/>
    <property type="match status" value="2"/>
</dbReference>